<evidence type="ECO:0000256" key="1">
    <source>
        <dbReference type="ARBA" id="ARBA00004651"/>
    </source>
</evidence>
<gene>
    <name evidence="8 11" type="primary">lnt</name>
    <name evidence="11" type="ORF">GCM10022226_44330</name>
</gene>
<keyword evidence="7 8" id="KW-0012">Acyltransferase</keyword>
<evidence type="ECO:0000256" key="6">
    <source>
        <dbReference type="ARBA" id="ARBA00023136"/>
    </source>
</evidence>
<feature type="transmembrane region" description="Helical" evidence="8">
    <location>
        <begin position="96"/>
        <end position="117"/>
    </location>
</feature>
<accession>A0ABP7II61</accession>
<keyword evidence="2 8" id="KW-1003">Cell membrane</keyword>
<comment type="caution">
    <text evidence="11">The sequence shown here is derived from an EMBL/GenBank/DDBJ whole genome shotgun (WGS) entry which is preliminary data.</text>
</comment>
<dbReference type="EC" id="2.3.1.269" evidence="8"/>
<dbReference type="InterPro" id="IPR004563">
    <property type="entry name" value="Apolipo_AcylTrfase"/>
</dbReference>
<reference evidence="12" key="1">
    <citation type="journal article" date="2019" name="Int. J. Syst. Evol. Microbiol.">
        <title>The Global Catalogue of Microorganisms (GCM) 10K type strain sequencing project: providing services to taxonomists for standard genome sequencing and annotation.</title>
        <authorList>
            <consortium name="The Broad Institute Genomics Platform"/>
            <consortium name="The Broad Institute Genome Sequencing Center for Infectious Disease"/>
            <person name="Wu L."/>
            <person name="Ma J."/>
        </authorList>
    </citation>
    <scope>NUCLEOTIDE SEQUENCE [LARGE SCALE GENOMIC DNA]</scope>
    <source>
        <strain evidence="12">JCM 16908</strain>
    </source>
</reference>
<dbReference type="PANTHER" id="PTHR38686:SF1">
    <property type="entry name" value="APOLIPOPROTEIN N-ACYLTRANSFERASE"/>
    <property type="match status" value="1"/>
</dbReference>
<dbReference type="CDD" id="cd07571">
    <property type="entry name" value="ALP_N-acyl_transferase"/>
    <property type="match status" value="1"/>
</dbReference>
<evidence type="ECO:0000256" key="2">
    <source>
        <dbReference type="ARBA" id="ARBA00022475"/>
    </source>
</evidence>
<evidence type="ECO:0000259" key="10">
    <source>
        <dbReference type="PROSITE" id="PS50263"/>
    </source>
</evidence>
<evidence type="ECO:0000313" key="11">
    <source>
        <dbReference type="EMBL" id="GAA3818955.1"/>
    </source>
</evidence>
<name>A0ABP7II61_9ACTN</name>
<dbReference type="NCBIfam" id="TIGR00546">
    <property type="entry name" value="lnt"/>
    <property type="match status" value="1"/>
</dbReference>
<dbReference type="Pfam" id="PF20154">
    <property type="entry name" value="LNT_N"/>
    <property type="match status" value="1"/>
</dbReference>
<feature type="domain" description="CN hydrolase" evidence="10">
    <location>
        <begin position="228"/>
        <end position="485"/>
    </location>
</feature>
<organism evidence="11 12">
    <name type="scientific">Sphaerisporangium flaviroseum</name>
    <dbReference type="NCBI Taxonomy" id="509199"/>
    <lineage>
        <taxon>Bacteria</taxon>
        <taxon>Bacillati</taxon>
        <taxon>Actinomycetota</taxon>
        <taxon>Actinomycetes</taxon>
        <taxon>Streptosporangiales</taxon>
        <taxon>Streptosporangiaceae</taxon>
        <taxon>Sphaerisporangium</taxon>
    </lineage>
</organism>
<comment type="caution">
    <text evidence="8">Lacks conserved residue(s) required for the propagation of feature annotation.</text>
</comment>
<evidence type="ECO:0000256" key="7">
    <source>
        <dbReference type="ARBA" id="ARBA00023315"/>
    </source>
</evidence>
<evidence type="ECO:0000313" key="12">
    <source>
        <dbReference type="Proteomes" id="UP001500888"/>
    </source>
</evidence>
<comment type="catalytic activity">
    <reaction evidence="8">
        <text>N-terminal S-1,2-diacyl-sn-glyceryl-L-cysteinyl-[lipoprotein] + a glycerophospholipid = N-acyl-S-1,2-diacyl-sn-glyceryl-L-cysteinyl-[lipoprotein] + a 2-acyl-sn-glycero-3-phospholipid + H(+)</text>
        <dbReference type="Rhea" id="RHEA:48228"/>
        <dbReference type="Rhea" id="RHEA-COMP:14681"/>
        <dbReference type="Rhea" id="RHEA-COMP:14684"/>
        <dbReference type="ChEBI" id="CHEBI:15378"/>
        <dbReference type="ChEBI" id="CHEBI:136912"/>
        <dbReference type="ChEBI" id="CHEBI:140656"/>
        <dbReference type="ChEBI" id="CHEBI:140657"/>
        <dbReference type="ChEBI" id="CHEBI:140660"/>
        <dbReference type="EC" id="2.3.1.269"/>
    </reaction>
</comment>
<dbReference type="InterPro" id="IPR045378">
    <property type="entry name" value="LNT_N"/>
</dbReference>
<feature type="region of interest" description="Disordered" evidence="9">
    <location>
        <begin position="1"/>
        <end position="20"/>
    </location>
</feature>
<evidence type="ECO:0000256" key="8">
    <source>
        <dbReference type="HAMAP-Rule" id="MF_01148"/>
    </source>
</evidence>
<keyword evidence="6 8" id="KW-0472">Membrane</keyword>
<protein>
    <recommendedName>
        <fullName evidence="8">Apolipoprotein N-acyltransferase</fullName>
        <shortName evidence="8">ALP N-acyltransferase</shortName>
        <ecNumber evidence="8">2.3.1.269</ecNumber>
    </recommendedName>
</protein>
<dbReference type="Gene3D" id="3.60.110.10">
    <property type="entry name" value="Carbon-nitrogen hydrolase"/>
    <property type="match status" value="1"/>
</dbReference>
<dbReference type="Pfam" id="PF00795">
    <property type="entry name" value="CN_hydrolase"/>
    <property type="match status" value="1"/>
</dbReference>
<comment type="function">
    <text evidence="8">Catalyzes the phospholipid dependent N-acylation of the N-terminal cysteine of apolipoprotein, the last step in lipoprotein maturation.</text>
</comment>
<evidence type="ECO:0000256" key="4">
    <source>
        <dbReference type="ARBA" id="ARBA00022692"/>
    </source>
</evidence>
<feature type="transmembrane region" description="Helical" evidence="8">
    <location>
        <begin position="164"/>
        <end position="189"/>
    </location>
</feature>
<sequence length="530" mass="56287">MVDQMLQEDERAPAVSGAPPPSRALIRLAACLAGGVLLFLAFPPVELWFLAPPGVALLTLAVRGAGLRRAAWLGYLGGVAFLLPALAWVRPIGDDAWLILVAVESLFFAAMSAGVALVTRLRGWPLWVAALWVAQEWARGLFPVGGFPWVRVAFSQGGSVFTPYAALGGAPLVTFTVVLCGTLLALLTVRLTPRRFTGPVAVLLAGVVAVPLLGYAVPRPGDQGAGSVRVGVIQGDVPGQGLGFLGDEPAVVLRNHADKTHELARSVRAGQVARPDIVVWPENSTDIDPYRSSYAYGVIDAAVRDIGVPVLVGAVVRSPDGGHRYTRGIVWDPVSGPGAYYDKRKLVPFGEFVPFRDLLAKFIERVNLVGLQSLAGTRDGDLRMGPVTVGAVECYEVAFDDIVRSTVRAGGTPLVVQTNNATYALTSLPPQQLAMSRLRAVEHDRAVVIAATTGISAYVDPHGDVRWQTPERVADMAVLNVPVRTGETLATRVGALPEWALLLVATGALAAALPRRRPAPQQFSTEEEDG</sequence>
<comment type="similarity">
    <text evidence="8">Belongs to the CN hydrolase family. Apolipoprotein N-acyltransferase subfamily.</text>
</comment>
<dbReference type="InterPro" id="IPR003010">
    <property type="entry name" value="C-N_Hydrolase"/>
</dbReference>
<dbReference type="SUPFAM" id="SSF56317">
    <property type="entry name" value="Carbon-nitrogen hydrolase"/>
    <property type="match status" value="1"/>
</dbReference>
<comment type="pathway">
    <text evidence="8">Protein modification; lipoprotein biosynthesis (N-acyl transfer).</text>
</comment>
<feature type="transmembrane region" description="Helical" evidence="8">
    <location>
        <begin position="24"/>
        <end position="42"/>
    </location>
</feature>
<feature type="transmembrane region" description="Helical" evidence="8">
    <location>
        <begin position="196"/>
        <end position="217"/>
    </location>
</feature>
<evidence type="ECO:0000256" key="9">
    <source>
        <dbReference type="SAM" id="MobiDB-lite"/>
    </source>
</evidence>
<evidence type="ECO:0000256" key="3">
    <source>
        <dbReference type="ARBA" id="ARBA00022679"/>
    </source>
</evidence>
<keyword evidence="5 8" id="KW-1133">Transmembrane helix</keyword>
<keyword evidence="3 8" id="KW-0808">Transferase</keyword>
<dbReference type="PROSITE" id="PS50263">
    <property type="entry name" value="CN_HYDROLASE"/>
    <property type="match status" value="1"/>
</dbReference>
<keyword evidence="4 8" id="KW-0812">Transmembrane</keyword>
<feature type="transmembrane region" description="Helical" evidence="8">
    <location>
        <begin position="72"/>
        <end position="90"/>
    </location>
</feature>
<dbReference type="HAMAP" id="MF_01148">
    <property type="entry name" value="Lnt"/>
    <property type="match status" value="1"/>
</dbReference>
<dbReference type="Proteomes" id="UP001500888">
    <property type="component" value="Unassembled WGS sequence"/>
</dbReference>
<proteinExistence type="inferred from homology"/>
<dbReference type="PANTHER" id="PTHR38686">
    <property type="entry name" value="APOLIPOPROTEIN N-ACYLTRANSFERASE"/>
    <property type="match status" value="1"/>
</dbReference>
<dbReference type="InterPro" id="IPR036526">
    <property type="entry name" value="C-N_Hydrolase_sf"/>
</dbReference>
<comment type="subcellular location">
    <subcellularLocation>
        <location evidence="1 8">Cell membrane</location>
        <topology evidence="1 8">Multi-pass membrane protein</topology>
    </subcellularLocation>
</comment>
<keyword evidence="12" id="KW-1185">Reference proteome</keyword>
<evidence type="ECO:0000256" key="5">
    <source>
        <dbReference type="ARBA" id="ARBA00022989"/>
    </source>
</evidence>
<dbReference type="EMBL" id="BAAAZR010000010">
    <property type="protein sequence ID" value="GAA3818955.1"/>
    <property type="molecule type" value="Genomic_DNA"/>
</dbReference>